<dbReference type="EMBL" id="QRLF01000009">
    <property type="protein sequence ID" value="RHI92741.1"/>
    <property type="molecule type" value="Genomic_DNA"/>
</dbReference>
<evidence type="ECO:0000313" key="2">
    <source>
        <dbReference type="Proteomes" id="UP000285777"/>
    </source>
</evidence>
<name>A0A415BTI3_PHOVU</name>
<gene>
    <name evidence="1" type="ORF">DW150_06615</name>
</gene>
<evidence type="ECO:0000313" key="1">
    <source>
        <dbReference type="EMBL" id="RHI92741.1"/>
    </source>
</evidence>
<reference evidence="1 2" key="1">
    <citation type="submission" date="2018-08" db="EMBL/GenBank/DDBJ databases">
        <title>A genome reference for cultivated species of the human gut microbiota.</title>
        <authorList>
            <person name="Zou Y."/>
            <person name="Xue W."/>
            <person name="Luo G."/>
        </authorList>
    </citation>
    <scope>NUCLEOTIDE SEQUENCE [LARGE SCALE GENOMIC DNA]</scope>
    <source>
        <strain evidence="1 2">AM13-21</strain>
    </source>
</reference>
<organism evidence="1 2">
    <name type="scientific">Phocaeicola vulgatus</name>
    <name type="common">Bacteroides vulgatus</name>
    <dbReference type="NCBI Taxonomy" id="821"/>
    <lineage>
        <taxon>Bacteria</taxon>
        <taxon>Pseudomonadati</taxon>
        <taxon>Bacteroidota</taxon>
        <taxon>Bacteroidia</taxon>
        <taxon>Bacteroidales</taxon>
        <taxon>Bacteroidaceae</taxon>
        <taxon>Phocaeicola</taxon>
    </lineage>
</organism>
<dbReference type="Pfam" id="PF17145">
    <property type="entry name" value="DUF5119"/>
    <property type="match status" value="1"/>
</dbReference>
<dbReference type="Proteomes" id="UP000285777">
    <property type="component" value="Unassembled WGS sequence"/>
</dbReference>
<dbReference type="InterPro" id="IPR033410">
    <property type="entry name" value="DUF5119"/>
</dbReference>
<comment type="caution">
    <text evidence="1">The sequence shown here is derived from an EMBL/GenBank/DDBJ whole genome shotgun (WGS) entry which is preliminary data.</text>
</comment>
<dbReference type="PROSITE" id="PS51257">
    <property type="entry name" value="PROKAR_LIPOPROTEIN"/>
    <property type="match status" value="1"/>
</dbReference>
<protein>
    <submittedName>
        <fullName evidence="1">DUF5119 domain-containing protein</fullName>
    </submittedName>
</protein>
<proteinExistence type="predicted"/>
<accession>A0A415BTI3</accession>
<dbReference type="AlphaFoldDB" id="A0A415BTI3"/>
<sequence>MRSVFRWIWIVVLPILFASCEHKELCLEHTHSRRLRVGFDWSRLAGHGKPEGMRVIFFPVDGTGEPWIFDFPCGEERPIELPENDYGVICYNYDADGIVWENENSYAEFTAATRNVLSPDGGQAHTTPSWLCGDYIDQVRLKDIPAGTEQVITLFPAGRVCRYTYEVNGIRRIERVADIRASLSDMVGALIMVGDRLPDGLSESLLFGGAVAGEKVCGAFYTFGCCQGSAAPNVFRLYIRNRSGKTFVLEQDVSEQIHSVPVSGHVGDVHIVINLDFEVPDDSGDGGNTGFDVDVDDWADVTEDIIC</sequence>